<dbReference type="Gene3D" id="3.40.50.300">
    <property type="entry name" value="P-loop containing nucleotide triphosphate hydrolases"/>
    <property type="match status" value="1"/>
</dbReference>
<keyword evidence="3" id="KW-0805">Transcription regulation</keyword>
<evidence type="ECO:0000256" key="5">
    <source>
        <dbReference type="ARBA" id="ARBA00023163"/>
    </source>
</evidence>
<dbReference type="PRINTS" id="PR01590">
    <property type="entry name" value="HTHFIS"/>
</dbReference>
<evidence type="ECO:0000256" key="3">
    <source>
        <dbReference type="ARBA" id="ARBA00023015"/>
    </source>
</evidence>
<keyword evidence="9" id="KW-1185">Reference proteome</keyword>
<evidence type="ECO:0000256" key="4">
    <source>
        <dbReference type="ARBA" id="ARBA00023125"/>
    </source>
</evidence>
<proteinExistence type="predicted"/>
<dbReference type="InterPro" id="IPR025662">
    <property type="entry name" value="Sigma_54_int_dom_ATP-bd_1"/>
</dbReference>
<keyword evidence="4" id="KW-0238">DNA-binding</keyword>
<reference evidence="8 9" key="1">
    <citation type="submission" date="2024-04" db="EMBL/GenBank/DDBJ databases">
        <title>Novel species of the genus Ideonella isolated from streams.</title>
        <authorList>
            <person name="Lu H."/>
        </authorList>
    </citation>
    <scope>NUCLEOTIDE SEQUENCE [LARGE SCALE GENOMIC DNA]</scope>
    <source>
        <strain evidence="8 9">BYS139W</strain>
    </source>
</reference>
<feature type="region of interest" description="Disordered" evidence="6">
    <location>
        <begin position="339"/>
        <end position="363"/>
    </location>
</feature>
<dbReference type="InterPro" id="IPR003018">
    <property type="entry name" value="GAF"/>
</dbReference>
<dbReference type="Pfam" id="PF25601">
    <property type="entry name" value="AAA_lid_14"/>
    <property type="match status" value="1"/>
</dbReference>
<dbReference type="Gene3D" id="1.10.10.60">
    <property type="entry name" value="Homeodomain-like"/>
    <property type="match status" value="1"/>
</dbReference>
<keyword evidence="1" id="KW-0547">Nucleotide-binding</keyword>
<dbReference type="Pfam" id="PF00158">
    <property type="entry name" value="Sigma54_activat"/>
    <property type="match status" value="1"/>
</dbReference>
<dbReference type="SUPFAM" id="SSF46689">
    <property type="entry name" value="Homeodomain-like"/>
    <property type="match status" value="1"/>
</dbReference>
<evidence type="ECO:0000256" key="2">
    <source>
        <dbReference type="ARBA" id="ARBA00022840"/>
    </source>
</evidence>
<dbReference type="Proteomes" id="UP001368500">
    <property type="component" value="Unassembled WGS sequence"/>
</dbReference>
<dbReference type="Gene3D" id="3.30.450.40">
    <property type="match status" value="1"/>
</dbReference>
<dbReference type="InterPro" id="IPR029016">
    <property type="entry name" value="GAF-like_dom_sf"/>
</dbReference>
<dbReference type="PROSITE" id="PS50045">
    <property type="entry name" value="SIGMA54_INTERACT_4"/>
    <property type="match status" value="1"/>
</dbReference>
<dbReference type="InterPro" id="IPR009057">
    <property type="entry name" value="Homeodomain-like_sf"/>
</dbReference>
<dbReference type="Pfam" id="PF01590">
    <property type="entry name" value="GAF"/>
    <property type="match status" value="1"/>
</dbReference>
<gene>
    <name evidence="8" type="ORF">AACH11_09330</name>
</gene>
<dbReference type="InterPro" id="IPR025944">
    <property type="entry name" value="Sigma_54_int_dom_CS"/>
</dbReference>
<dbReference type="InterPro" id="IPR002078">
    <property type="entry name" value="Sigma_54_int"/>
</dbReference>
<keyword evidence="5" id="KW-0804">Transcription</keyword>
<organism evidence="8 9">
    <name type="scientific">Pseudaquabacterium rugosum</name>
    <dbReference type="NCBI Taxonomy" id="2984194"/>
    <lineage>
        <taxon>Bacteria</taxon>
        <taxon>Pseudomonadati</taxon>
        <taxon>Pseudomonadota</taxon>
        <taxon>Betaproteobacteria</taxon>
        <taxon>Burkholderiales</taxon>
        <taxon>Sphaerotilaceae</taxon>
        <taxon>Pseudaquabacterium</taxon>
    </lineage>
</organism>
<dbReference type="InterPro" id="IPR027417">
    <property type="entry name" value="P-loop_NTPase"/>
</dbReference>
<dbReference type="InterPro" id="IPR002197">
    <property type="entry name" value="HTH_Fis"/>
</dbReference>
<dbReference type="CDD" id="cd00009">
    <property type="entry name" value="AAA"/>
    <property type="match status" value="1"/>
</dbReference>
<dbReference type="Pfam" id="PF02954">
    <property type="entry name" value="HTH_8"/>
    <property type="match status" value="1"/>
</dbReference>
<evidence type="ECO:0000313" key="8">
    <source>
        <dbReference type="EMBL" id="MEK8026159.1"/>
    </source>
</evidence>
<evidence type="ECO:0000313" key="9">
    <source>
        <dbReference type="Proteomes" id="UP001368500"/>
    </source>
</evidence>
<comment type="caution">
    <text evidence="8">The sequence shown here is derived from an EMBL/GenBank/DDBJ whole genome shotgun (WGS) entry which is preliminary data.</text>
</comment>
<keyword evidence="2" id="KW-0067">ATP-binding</keyword>
<evidence type="ECO:0000256" key="6">
    <source>
        <dbReference type="SAM" id="MobiDB-lite"/>
    </source>
</evidence>
<evidence type="ECO:0000256" key="1">
    <source>
        <dbReference type="ARBA" id="ARBA00022741"/>
    </source>
</evidence>
<dbReference type="PANTHER" id="PTHR32071">
    <property type="entry name" value="TRANSCRIPTIONAL REGULATORY PROTEIN"/>
    <property type="match status" value="1"/>
</dbReference>
<protein>
    <submittedName>
        <fullName evidence="8">Sigma-54-dependent Fis family transcriptional regulator</fullName>
    </submittedName>
</protein>
<evidence type="ECO:0000259" key="7">
    <source>
        <dbReference type="PROSITE" id="PS50045"/>
    </source>
</evidence>
<dbReference type="SUPFAM" id="SSF52540">
    <property type="entry name" value="P-loop containing nucleoside triphosphate hydrolases"/>
    <property type="match status" value="1"/>
</dbReference>
<dbReference type="EMBL" id="JBBUTF010000007">
    <property type="protein sequence ID" value="MEK8026159.1"/>
    <property type="molecule type" value="Genomic_DNA"/>
</dbReference>
<dbReference type="SUPFAM" id="SSF55781">
    <property type="entry name" value="GAF domain-like"/>
    <property type="match status" value="1"/>
</dbReference>
<feature type="domain" description="Sigma-54 factor interaction" evidence="7">
    <location>
        <begin position="396"/>
        <end position="622"/>
    </location>
</feature>
<dbReference type="PROSITE" id="PS00676">
    <property type="entry name" value="SIGMA54_INTERACT_2"/>
    <property type="match status" value="1"/>
</dbReference>
<dbReference type="PROSITE" id="PS00688">
    <property type="entry name" value="SIGMA54_INTERACT_3"/>
    <property type="match status" value="1"/>
</dbReference>
<accession>A0ABU9BAK0</accession>
<dbReference type="PANTHER" id="PTHR32071:SF77">
    <property type="entry name" value="TRANSCRIPTIONAL REGULATORY PROTEIN"/>
    <property type="match status" value="1"/>
</dbReference>
<dbReference type="SMART" id="SM00382">
    <property type="entry name" value="AAA"/>
    <property type="match status" value="1"/>
</dbReference>
<dbReference type="InterPro" id="IPR058031">
    <property type="entry name" value="AAA_lid_NorR"/>
</dbReference>
<name>A0ABU9BAK0_9BURK</name>
<dbReference type="InterPro" id="IPR003593">
    <property type="entry name" value="AAA+_ATPase"/>
</dbReference>
<dbReference type="PROSITE" id="PS00675">
    <property type="entry name" value="SIGMA54_INTERACT_1"/>
    <property type="match status" value="1"/>
</dbReference>
<dbReference type="InterPro" id="IPR025943">
    <property type="entry name" value="Sigma_54_int_dom_ATP-bd_2"/>
</dbReference>
<dbReference type="RefSeq" id="WP_341373942.1">
    <property type="nucleotide sequence ID" value="NZ_JBBUTF010000007.1"/>
</dbReference>
<sequence length="710" mass="76586">MNLPLVRPVPRSNLELRRARQQLLDHGEADAELLGPLLARSWQRSVGAGLSPAGRRSGGPHASAAQLARALERQYELMSHARPVLEFLAPHVQTTDSVLILADAQGMVLQALGEGGFLGRAERVALRPGATWQEQYRGTNAIGTALVEQQPVVIHGAEHFLDRNAFLTCSAAPIVDPAGRLIGVIDISGEQRGWQPGHLGHTLGLACAAAQMVEHRLFDTWHAGGLRLRLHLQAEGLGTLGEGLLALAEDGLLIGANSQALKLLGLGQQALGHARIEAVLGLPLEQLLRWASQPELARPCQRPDGQRLWLRMEAGSRVLPGLQVALGQTAAPAEPVAAATDGRATAPRPRTAVPIAPTDGPARRLHSADGLDDDGLDGVGGRAPQLSAANDALGRLDTGDATLRAAITRARRVLDKPIALLLQGESGVGKEWFARAVHDSGPRRKAPFVAVNCAALPETLIEAELFGYQPGAFTGARREGAPGRVREAHGGTLFLDEIGDMPLAMQARLLRVLQERAVVPLGGGKAVPVDFTLICATHRQLRQAITDGRFREDLYYRINGLSLQLPALREREDLVALLQRMLGEFEPQRGLSLSPSLQMAFERYRWPGNLRQLANALRTGCALLSDHESVIDWPHLPDDLAEDLAALRAPRPEADGPVSLEEAPHDLRLQQQATLRRVLETCNGNLSEAARRLGISRNTLYRKLRAMQAG</sequence>
<dbReference type="Gene3D" id="1.10.8.60">
    <property type="match status" value="1"/>
</dbReference>